<dbReference type="InterPro" id="IPR027417">
    <property type="entry name" value="P-loop_NTPase"/>
</dbReference>
<dbReference type="InterPro" id="IPR050173">
    <property type="entry name" value="ABC_transporter_C-like"/>
</dbReference>
<feature type="domain" description="ABC transmembrane type-1" evidence="11">
    <location>
        <begin position="276"/>
        <end position="546"/>
    </location>
</feature>
<feature type="transmembrane region" description="Helical" evidence="9">
    <location>
        <begin position="1017"/>
        <end position="1044"/>
    </location>
</feature>
<feature type="transmembrane region" description="Helical" evidence="9">
    <location>
        <begin position="489"/>
        <end position="512"/>
    </location>
</feature>
<evidence type="ECO:0000256" key="1">
    <source>
        <dbReference type="ARBA" id="ARBA00004141"/>
    </source>
</evidence>
<feature type="transmembrane region" description="Helical" evidence="9">
    <location>
        <begin position="1113"/>
        <end position="1134"/>
    </location>
</feature>
<dbReference type="GO" id="GO:0140359">
    <property type="term" value="F:ABC-type transporter activity"/>
    <property type="evidence" value="ECO:0007669"/>
    <property type="project" value="InterPro"/>
</dbReference>
<dbReference type="CDD" id="cd18579">
    <property type="entry name" value="ABC_6TM_ABCC_D1"/>
    <property type="match status" value="1"/>
</dbReference>
<dbReference type="Proteomes" id="UP001285441">
    <property type="component" value="Unassembled WGS sequence"/>
</dbReference>
<keyword evidence="3 9" id="KW-0812">Transmembrane</keyword>
<dbReference type="FunFam" id="1.20.1560.10:FF:000055">
    <property type="entry name" value="ABC multidrug transporter (Eurofung)"/>
    <property type="match status" value="1"/>
</dbReference>
<dbReference type="InterPro" id="IPR036640">
    <property type="entry name" value="ABC1_TM_sf"/>
</dbReference>
<dbReference type="PROSITE" id="PS50893">
    <property type="entry name" value="ABC_TRANSPORTER_2"/>
    <property type="match status" value="2"/>
</dbReference>
<name>A0AAE0U169_9PEZI</name>
<feature type="domain" description="ABC transmembrane type-1" evidence="11">
    <location>
        <begin position="893"/>
        <end position="1170"/>
    </location>
</feature>
<keyword evidence="2" id="KW-0813">Transport</keyword>
<keyword evidence="13" id="KW-1185">Reference proteome</keyword>
<feature type="transmembrane region" description="Helical" evidence="9">
    <location>
        <begin position="101"/>
        <end position="120"/>
    </location>
</feature>
<feature type="transmembrane region" description="Helical" evidence="9">
    <location>
        <begin position="882"/>
        <end position="906"/>
    </location>
</feature>
<dbReference type="Pfam" id="PF24357">
    <property type="entry name" value="TMD0_ABC"/>
    <property type="match status" value="1"/>
</dbReference>
<evidence type="ECO:0000259" key="10">
    <source>
        <dbReference type="PROSITE" id="PS50893"/>
    </source>
</evidence>
<gene>
    <name evidence="12" type="ORF">B0H63DRAFT_540897</name>
</gene>
<sequence>MASPCLSDANFGPAVSSSCRGGFDFTITFENIVFSLIPSCLFVALAIARLWYLARRNSVVSGGSWFLLTKLGLTTAYSAINFTIVVASSRLGNDTELPTTGIAQALSFVASGFILALTVLEDRRSQRPSFMLSSYLFLSLLFDAVQARTQWLAYGLDPLLPKLHTAALGIKLVLLVAESQKLARRDRSPEESVGLFGIAAYTWLNPLFASGYRNVLSLGSLTPLDRHVESKHLHSKLASALQPRLPHGGNLAKFGLAKALARSLLGPLLLSVPPRLALVGFRFCQPFLVQSLLGHMSSNRMVEATWVNNGYGFIGAAVFIYFGVAVSTALYWYCHERFICMTRGGLVAAIYQSLTQLRTVDVHDSAAVTLMSTDIERIRIGLLNLHEFWGSSVEVALASWLLYRQLGVAFVAPLVTVLVSVTIAFILNKYAAVRQKLWMERIQTRVAETSNMLSSIKQLKISSLAQPVEESTQQLRVDEMEAASKFRRLYVSNMAFGFAPMALCPVITFATAPALDTAEIFTSLAYLVLLAGPLGELFGEIPYLLAALTSLGRIQEFLSKKPQSHGRLFASPSSSFVDSDLELKQHYGPSISIDNAKVGWTETTTVFDHASVQVQPSSLTILAGPVGSGKSTLCKALLTEIPFTDTAVNISAPVDQFRSAFCDQTPYIYNSSIRDNIIGSSPFDKARYREVVDAALLQKDLLALSRGDSTVVGSGGITLSGGQKQRVAIARALYHDAGFYVFDDSLSGLDADTELEVFNRVFGADGVLRRRNATVLFATHNVRHLPSAEHILILGSTGIISYQGDYPGLVDSGMQGLVVNQLPKKRFVGQQDKNVISEEEHSSTPQPSSTQDSAAAAAVAEINTSFLSDKDRMTGDSTVYRYYLSSLGSLSIFAFILFGIGWGFFYNFGYIWLRFWTKDTEKTHSRAHYIGLYAVWQACGLVSIILCYWTSYTMMAKISGLSLHKSALRTVLGAPLSFTTSTDIGVITSLFSQDMTLVDNELPVAITNLALDVCNALGLAAVIATSSPYLAASYPVLVGALYLIQKVYLRTSRQLRLLDLEAKSPLYTHFIDTARGLATIRAFGWTQHSIDSSFRLLDESQKPNYLLAMVQRWLLFVLQCIVAVIAVFVVTLATQTRSETTGFTGASLVALMTFGEILNFIIRWWTQLETSIGAVTRLKSLGDKVPLEGSRDEAGPVPDEWPAYGRVEIRNVSASYTDWDPESTNEKPPHMVLQDLSLSIAPGEKIAICGRSGSGKSSLVLLLLRMLEPLPPNTNNILVDGVGLHSIARGDVRDRIIAMPQDPVFLPGKLSVKQQLDPSGACTEAECHAVLQLVGLSNSVARLESDMKDMLHPESLSGGQKQLFNLARTVLRGRARSKKKTRYDGSEKMGGGILLLDEVSASVDEQTERIMLRVILQEFAKYTIIMVNHRLEMVMDFDRVVVMERGRVVEEGEPKMLAGDGATHFGQLWAAAGQHA</sequence>
<proteinExistence type="predicted"/>
<dbReference type="PANTHER" id="PTHR24223:SF345">
    <property type="entry name" value="ABC MULTIDRUG TRANSPORTER (EUROFUNG)"/>
    <property type="match status" value="1"/>
</dbReference>
<protein>
    <submittedName>
        <fullName evidence="12">ABC transporter</fullName>
    </submittedName>
</protein>
<dbReference type="PROSITE" id="PS00211">
    <property type="entry name" value="ABC_TRANSPORTER_1"/>
    <property type="match status" value="2"/>
</dbReference>
<dbReference type="FunFam" id="1.20.1560.10:FF:000066">
    <property type="entry name" value="ABC multidrug transporter (Eurofung)"/>
    <property type="match status" value="1"/>
</dbReference>
<dbReference type="Gene3D" id="1.20.1560.10">
    <property type="entry name" value="ABC transporter type 1, transmembrane domain"/>
    <property type="match status" value="2"/>
</dbReference>
<comment type="subcellular location">
    <subcellularLocation>
        <location evidence="1">Membrane</location>
        <topology evidence="1">Multi-pass membrane protein</topology>
    </subcellularLocation>
</comment>
<feature type="transmembrane region" description="Helical" evidence="9">
    <location>
        <begin position="408"/>
        <end position="427"/>
    </location>
</feature>
<evidence type="ECO:0000256" key="2">
    <source>
        <dbReference type="ARBA" id="ARBA00022448"/>
    </source>
</evidence>
<feature type="domain" description="ABC transporter" evidence="10">
    <location>
        <begin position="1207"/>
        <end position="1470"/>
    </location>
</feature>
<feature type="transmembrane region" description="Helical" evidence="9">
    <location>
        <begin position="1140"/>
        <end position="1162"/>
    </location>
</feature>
<evidence type="ECO:0000256" key="9">
    <source>
        <dbReference type="SAM" id="Phobius"/>
    </source>
</evidence>
<feature type="transmembrane region" description="Helical" evidence="9">
    <location>
        <begin position="313"/>
        <end position="333"/>
    </location>
</feature>
<evidence type="ECO:0000313" key="12">
    <source>
        <dbReference type="EMBL" id="KAK3386815.1"/>
    </source>
</evidence>
<keyword evidence="5" id="KW-0067">ATP-binding</keyword>
<dbReference type="Gene3D" id="3.40.50.300">
    <property type="entry name" value="P-loop containing nucleotide triphosphate hydrolases"/>
    <property type="match status" value="2"/>
</dbReference>
<dbReference type="InterPro" id="IPR017871">
    <property type="entry name" value="ABC_transporter-like_CS"/>
</dbReference>
<feature type="transmembrane region" description="Helical" evidence="9">
    <location>
        <begin position="926"/>
        <end position="949"/>
    </location>
</feature>
<evidence type="ECO:0000256" key="7">
    <source>
        <dbReference type="ARBA" id="ARBA00023136"/>
    </source>
</evidence>
<dbReference type="PANTHER" id="PTHR24223">
    <property type="entry name" value="ATP-BINDING CASSETTE SUB-FAMILY C"/>
    <property type="match status" value="1"/>
</dbReference>
<feature type="transmembrane region" description="Helical" evidence="9">
    <location>
        <begin position="970"/>
        <end position="991"/>
    </location>
</feature>
<evidence type="ECO:0000256" key="6">
    <source>
        <dbReference type="ARBA" id="ARBA00022989"/>
    </source>
</evidence>
<keyword evidence="6 9" id="KW-1133">Transmembrane helix</keyword>
<dbReference type="Pfam" id="PF00005">
    <property type="entry name" value="ABC_tran"/>
    <property type="match status" value="2"/>
</dbReference>
<dbReference type="GO" id="GO:0016887">
    <property type="term" value="F:ATP hydrolysis activity"/>
    <property type="evidence" value="ECO:0007669"/>
    <property type="project" value="InterPro"/>
</dbReference>
<dbReference type="InterPro" id="IPR011527">
    <property type="entry name" value="ABC1_TM_dom"/>
</dbReference>
<keyword evidence="4" id="KW-0547">Nucleotide-binding</keyword>
<dbReference type="Pfam" id="PF00664">
    <property type="entry name" value="ABC_membrane"/>
    <property type="match status" value="1"/>
</dbReference>
<dbReference type="GO" id="GO:0005524">
    <property type="term" value="F:ATP binding"/>
    <property type="evidence" value="ECO:0007669"/>
    <property type="project" value="UniProtKB-KW"/>
</dbReference>
<comment type="caution">
    <text evidence="12">The sequence shown here is derived from an EMBL/GenBank/DDBJ whole genome shotgun (WGS) entry which is preliminary data.</text>
</comment>
<dbReference type="SMART" id="SM00382">
    <property type="entry name" value="AAA"/>
    <property type="match status" value="2"/>
</dbReference>
<keyword evidence="7 9" id="KW-0472">Membrane</keyword>
<evidence type="ECO:0000256" key="8">
    <source>
        <dbReference type="ARBA" id="ARBA00059074"/>
    </source>
</evidence>
<dbReference type="GO" id="GO:0016020">
    <property type="term" value="C:membrane"/>
    <property type="evidence" value="ECO:0007669"/>
    <property type="project" value="UniProtKB-SubCell"/>
</dbReference>
<comment type="function">
    <text evidence="8">ABC-type transporter; part of the gene cluster that mediates the biosynthesis of the phomopsins, a group of hexapeptide mycotoxins which infects lupins and causes lupinosis disease in livestock.</text>
</comment>
<feature type="transmembrane region" description="Helical" evidence="9">
    <location>
        <begin position="65"/>
        <end position="89"/>
    </location>
</feature>
<dbReference type="InterPro" id="IPR003439">
    <property type="entry name" value="ABC_transporter-like_ATP-bd"/>
</dbReference>
<evidence type="ECO:0000259" key="11">
    <source>
        <dbReference type="PROSITE" id="PS50929"/>
    </source>
</evidence>
<accession>A0AAE0U169</accession>
<evidence type="ECO:0000256" key="3">
    <source>
        <dbReference type="ARBA" id="ARBA00022692"/>
    </source>
</evidence>
<dbReference type="PROSITE" id="PS50929">
    <property type="entry name" value="ABC_TM1F"/>
    <property type="match status" value="2"/>
</dbReference>
<evidence type="ECO:0000256" key="4">
    <source>
        <dbReference type="ARBA" id="ARBA00022741"/>
    </source>
</evidence>
<dbReference type="InterPro" id="IPR044746">
    <property type="entry name" value="ABCC_6TM_D1"/>
</dbReference>
<organism evidence="12 13">
    <name type="scientific">Podospora didyma</name>
    <dbReference type="NCBI Taxonomy" id="330526"/>
    <lineage>
        <taxon>Eukaryota</taxon>
        <taxon>Fungi</taxon>
        <taxon>Dikarya</taxon>
        <taxon>Ascomycota</taxon>
        <taxon>Pezizomycotina</taxon>
        <taxon>Sordariomycetes</taxon>
        <taxon>Sordariomycetidae</taxon>
        <taxon>Sordariales</taxon>
        <taxon>Podosporaceae</taxon>
        <taxon>Podospora</taxon>
    </lineage>
</organism>
<feature type="transmembrane region" description="Helical" evidence="9">
    <location>
        <begin position="32"/>
        <end position="53"/>
    </location>
</feature>
<dbReference type="SUPFAM" id="SSF90123">
    <property type="entry name" value="ABC transporter transmembrane region"/>
    <property type="match status" value="2"/>
</dbReference>
<dbReference type="InterPro" id="IPR003593">
    <property type="entry name" value="AAA+_ATPase"/>
</dbReference>
<reference evidence="12" key="2">
    <citation type="submission" date="2023-06" db="EMBL/GenBank/DDBJ databases">
        <authorList>
            <consortium name="Lawrence Berkeley National Laboratory"/>
            <person name="Haridas S."/>
            <person name="Hensen N."/>
            <person name="Bonometti L."/>
            <person name="Westerberg I."/>
            <person name="Brannstrom I.O."/>
            <person name="Guillou S."/>
            <person name="Cros-Aarteil S."/>
            <person name="Calhoun S."/>
            <person name="Kuo A."/>
            <person name="Mondo S."/>
            <person name="Pangilinan J."/>
            <person name="Riley R."/>
            <person name="LaButti K."/>
            <person name="Andreopoulos B."/>
            <person name="Lipzen A."/>
            <person name="Chen C."/>
            <person name="Yanf M."/>
            <person name="Daum C."/>
            <person name="Ng V."/>
            <person name="Clum A."/>
            <person name="Steindorff A."/>
            <person name="Ohm R."/>
            <person name="Martin F."/>
            <person name="Silar P."/>
            <person name="Natvig D."/>
            <person name="Lalanne C."/>
            <person name="Gautier V."/>
            <person name="Ament-velasquez S.L."/>
            <person name="Kruys A."/>
            <person name="Hutchinson M.I."/>
            <person name="Powell A.J."/>
            <person name="Barry K."/>
            <person name="Miller A.N."/>
            <person name="Grigoriev I.V."/>
            <person name="Debuchy R."/>
            <person name="Gladieux P."/>
            <person name="Thoren M.H."/>
            <person name="Johannesson H."/>
        </authorList>
    </citation>
    <scope>NUCLEOTIDE SEQUENCE</scope>
    <source>
        <strain evidence="12">CBS 232.78</strain>
    </source>
</reference>
<dbReference type="InterPro" id="IPR044726">
    <property type="entry name" value="ABCC_6TM_D2"/>
</dbReference>
<feature type="domain" description="ABC transporter" evidence="10">
    <location>
        <begin position="591"/>
        <end position="822"/>
    </location>
</feature>
<dbReference type="SUPFAM" id="SSF52540">
    <property type="entry name" value="P-loop containing nucleoside triphosphate hydrolases"/>
    <property type="match status" value="2"/>
</dbReference>
<reference evidence="12" key="1">
    <citation type="journal article" date="2023" name="Mol. Phylogenet. Evol.">
        <title>Genome-scale phylogeny and comparative genomics of the fungal order Sordariales.</title>
        <authorList>
            <person name="Hensen N."/>
            <person name="Bonometti L."/>
            <person name="Westerberg I."/>
            <person name="Brannstrom I.O."/>
            <person name="Guillou S."/>
            <person name="Cros-Aarteil S."/>
            <person name="Calhoun S."/>
            <person name="Haridas S."/>
            <person name="Kuo A."/>
            <person name="Mondo S."/>
            <person name="Pangilinan J."/>
            <person name="Riley R."/>
            <person name="LaButti K."/>
            <person name="Andreopoulos B."/>
            <person name="Lipzen A."/>
            <person name="Chen C."/>
            <person name="Yan M."/>
            <person name="Daum C."/>
            <person name="Ng V."/>
            <person name="Clum A."/>
            <person name="Steindorff A."/>
            <person name="Ohm R.A."/>
            <person name="Martin F."/>
            <person name="Silar P."/>
            <person name="Natvig D.O."/>
            <person name="Lalanne C."/>
            <person name="Gautier V."/>
            <person name="Ament-Velasquez S.L."/>
            <person name="Kruys A."/>
            <person name="Hutchinson M.I."/>
            <person name="Powell A.J."/>
            <person name="Barry K."/>
            <person name="Miller A.N."/>
            <person name="Grigoriev I.V."/>
            <person name="Debuchy R."/>
            <person name="Gladieux P."/>
            <person name="Hiltunen Thoren M."/>
            <person name="Johannesson H."/>
        </authorList>
    </citation>
    <scope>NUCLEOTIDE SEQUENCE</scope>
    <source>
        <strain evidence="12">CBS 232.78</strain>
    </source>
</reference>
<evidence type="ECO:0000313" key="13">
    <source>
        <dbReference type="Proteomes" id="UP001285441"/>
    </source>
</evidence>
<dbReference type="CDD" id="cd18580">
    <property type="entry name" value="ABC_6TM_ABCC_D2"/>
    <property type="match status" value="1"/>
</dbReference>
<evidence type="ECO:0000256" key="5">
    <source>
        <dbReference type="ARBA" id="ARBA00022840"/>
    </source>
</evidence>
<dbReference type="InterPro" id="IPR056227">
    <property type="entry name" value="TMD0_ABC"/>
</dbReference>
<feature type="transmembrane region" description="Helical" evidence="9">
    <location>
        <begin position="524"/>
        <end position="551"/>
    </location>
</feature>
<dbReference type="EMBL" id="JAULSW010000003">
    <property type="protein sequence ID" value="KAK3386815.1"/>
    <property type="molecule type" value="Genomic_DNA"/>
</dbReference>